<keyword evidence="1" id="KW-1133">Transmembrane helix</keyword>
<evidence type="ECO:0000256" key="1">
    <source>
        <dbReference type="SAM" id="Phobius"/>
    </source>
</evidence>
<keyword evidence="1" id="KW-0812">Transmembrane</keyword>
<reference evidence="2" key="1">
    <citation type="journal article" date="2023" name="Mol. Biol. Evol.">
        <title>Third-Generation Sequencing Reveals the Adaptive Role of the Epigenome in Three Deep-Sea Polychaetes.</title>
        <authorList>
            <person name="Perez M."/>
            <person name="Aroh O."/>
            <person name="Sun Y."/>
            <person name="Lan Y."/>
            <person name="Juniper S.K."/>
            <person name="Young C.R."/>
            <person name="Angers B."/>
            <person name="Qian P.Y."/>
        </authorList>
    </citation>
    <scope>NUCLEOTIDE SEQUENCE</scope>
    <source>
        <strain evidence="2">R07B-5</strain>
    </source>
</reference>
<protein>
    <submittedName>
        <fullName evidence="2">Uncharacterized protein</fullName>
    </submittedName>
</protein>
<dbReference type="Proteomes" id="UP001209878">
    <property type="component" value="Unassembled WGS sequence"/>
</dbReference>
<sequence>MVCIFCDIHINNNVLSSFVFSLQYLCHKNHRINQLIIGISESVQDLILCRCICGYCNVLCTRNLNLIELFHRPHRVPQTIFPQLLNKSTFAWLLHVVVLLYTRNLYFIASFKGAPQNTK</sequence>
<keyword evidence="1" id="KW-0472">Membrane</keyword>
<evidence type="ECO:0000313" key="2">
    <source>
        <dbReference type="EMBL" id="KAK2140629.1"/>
    </source>
</evidence>
<evidence type="ECO:0000313" key="3">
    <source>
        <dbReference type="Proteomes" id="UP001209878"/>
    </source>
</evidence>
<name>A0AAD9ITW1_RIDPI</name>
<dbReference type="AlphaFoldDB" id="A0AAD9ITW1"/>
<organism evidence="2 3">
    <name type="scientific">Ridgeia piscesae</name>
    <name type="common">Tubeworm</name>
    <dbReference type="NCBI Taxonomy" id="27915"/>
    <lineage>
        <taxon>Eukaryota</taxon>
        <taxon>Metazoa</taxon>
        <taxon>Spiralia</taxon>
        <taxon>Lophotrochozoa</taxon>
        <taxon>Annelida</taxon>
        <taxon>Polychaeta</taxon>
        <taxon>Sedentaria</taxon>
        <taxon>Canalipalpata</taxon>
        <taxon>Sabellida</taxon>
        <taxon>Siboglinidae</taxon>
        <taxon>Ridgeia</taxon>
    </lineage>
</organism>
<proteinExistence type="predicted"/>
<dbReference type="EMBL" id="JAODUO010005654">
    <property type="protein sequence ID" value="KAK2140629.1"/>
    <property type="molecule type" value="Genomic_DNA"/>
</dbReference>
<feature type="transmembrane region" description="Helical" evidence="1">
    <location>
        <begin position="90"/>
        <end position="109"/>
    </location>
</feature>
<keyword evidence="3" id="KW-1185">Reference proteome</keyword>
<accession>A0AAD9ITW1</accession>
<gene>
    <name evidence="2" type="ORF">NP493_5670g00000</name>
</gene>
<comment type="caution">
    <text evidence="2">The sequence shown here is derived from an EMBL/GenBank/DDBJ whole genome shotgun (WGS) entry which is preliminary data.</text>
</comment>